<dbReference type="SMART" id="SM00803">
    <property type="entry name" value="TAF"/>
    <property type="match status" value="1"/>
</dbReference>
<dbReference type="CDD" id="cd08050">
    <property type="entry name" value="TAF6C"/>
    <property type="match status" value="1"/>
</dbReference>
<evidence type="ECO:0000313" key="8">
    <source>
        <dbReference type="EMBL" id="ACO64704.1"/>
    </source>
</evidence>
<dbReference type="InterPro" id="IPR016024">
    <property type="entry name" value="ARM-type_fold"/>
</dbReference>
<protein>
    <recommendedName>
        <fullName evidence="7">TATA box binding protein associated factor (TAF) histone-like fold domain-containing protein</fullName>
    </recommendedName>
</protein>
<dbReference type="Pfam" id="PF02969">
    <property type="entry name" value="TAF"/>
    <property type="match status" value="1"/>
</dbReference>
<keyword evidence="3" id="KW-0805">Transcription regulation</keyword>
<dbReference type="Gene3D" id="1.10.20.10">
    <property type="entry name" value="Histone, subunit A"/>
    <property type="match status" value="1"/>
</dbReference>
<dbReference type="InterPro" id="IPR046344">
    <property type="entry name" value="TAF6_C_sf"/>
</dbReference>
<feature type="region of interest" description="Disordered" evidence="6">
    <location>
        <begin position="134"/>
        <end position="159"/>
    </location>
</feature>
<dbReference type="InterPro" id="IPR004823">
    <property type="entry name" value="TAF_TATA-bd_Histone-like_dom"/>
</dbReference>
<keyword evidence="5" id="KW-0539">Nucleus</keyword>
<accession>C1E9M5</accession>
<dbReference type="eggNOG" id="KOG2549">
    <property type="taxonomic scope" value="Eukaryota"/>
</dbReference>
<keyword evidence="9" id="KW-1185">Reference proteome</keyword>
<dbReference type="EMBL" id="CP001328">
    <property type="protein sequence ID" value="ACO64704.1"/>
    <property type="molecule type" value="Genomic_DNA"/>
</dbReference>
<evidence type="ECO:0000259" key="7">
    <source>
        <dbReference type="SMART" id="SM00803"/>
    </source>
</evidence>
<keyword evidence="4" id="KW-0804">Transcription</keyword>
<dbReference type="PANTHER" id="PTHR10221">
    <property type="entry name" value="TRANSCRIPTION INITIATION FACTOR TFIID SUBUNIT 6"/>
    <property type="match status" value="1"/>
</dbReference>
<evidence type="ECO:0000256" key="2">
    <source>
        <dbReference type="ARBA" id="ARBA00007688"/>
    </source>
</evidence>
<dbReference type="InterPro" id="IPR011442">
    <property type="entry name" value="TAF6_C"/>
</dbReference>
<dbReference type="RefSeq" id="XP_002503446.1">
    <property type="nucleotide sequence ID" value="XM_002503400.1"/>
</dbReference>
<dbReference type="InParanoid" id="C1E9M5"/>
<feature type="non-terminal residue" evidence="8">
    <location>
        <position position="401"/>
    </location>
</feature>
<dbReference type="FunCoup" id="C1E9M5">
    <property type="interactions" value="1778"/>
</dbReference>
<evidence type="ECO:0000256" key="5">
    <source>
        <dbReference type="ARBA" id="ARBA00023242"/>
    </source>
</evidence>
<dbReference type="CDD" id="cd22931">
    <property type="entry name" value="HFD_TAF6"/>
    <property type="match status" value="1"/>
</dbReference>
<evidence type="ECO:0000256" key="3">
    <source>
        <dbReference type="ARBA" id="ARBA00023015"/>
    </source>
</evidence>
<dbReference type="GO" id="GO:0046982">
    <property type="term" value="F:protein heterodimerization activity"/>
    <property type="evidence" value="ECO:0007669"/>
    <property type="project" value="InterPro"/>
</dbReference>
<dbReference type="SUPFAM" id="SSF47113">
    <property type="entry name" value="Histone-fold"/>
    <property type="match status" value="1"/>
</dbReference>
<reference evidence="8 9" key="1">
    <citation type="journal article" date="2009" name="Science">
        <title>Green evolution and dynamic adaptations revealed by genomes of the marine picoeukaryotes Micromonas.</title>
        <authorList>
            <person name="Worden A.Z."/>
            <person name="Lee J.H."/>
            <person name="Mock T."/>
            <person name="Rouze P."/>
            <person name="Simmons M.P."/>
            <person name="Aerts A.L."/>
            <person name="Allen A.E."/>
            <person name="Cuvelier M.L."/>
            <person name="Derelle E."/>
            <person name="Everett M.V."/>
            <person name="Foulon E."/>
            <person name="Grimwood J."/>
            <person name="Gundlach H."/>
            <person name="Henrissat B."/>
            <person name="Napoli C."/>
            <person name="McDonald S.M."/>
            <person name="Parker M.S."/>
            <person name="Rombauts S."/>
            <person name="Salamov A."/>
            <person name="Von Dassow P."/>
            <person name="Badger J.H."/>
            <person name="Coutinho P.M."/>
            <person name="Demir E."/>
            <person name="Dubchak I."/>
            <person name="Gentemann C."/>
            <person name="Eikrem W."/>
            <person name="Gready J.E."/>
            <person name="John U."/>
            <person name="Lanier W."/>
            <person name="Lindquist E.A."/>
            <person name="Lucas S."/>
            <person name="Mayer K.F."/>
            <person name="Moreau H."/>
            <person name="Not F."/>
            <person name="Otillar R."/>
            <person name="Panaud O."/>
            <person name="Pangilinan J."/>
            <person name="Paulsen I."/>
            <person name="Piegu B."/>
            <person name="Poliakov A."/>
            <person name="Robbens S."/>
            <person name="Schmutz J."/>
            <person name="Toulza E."/>
            <person name="Wyss T."/>
            <person name="Zelensky A."/>
            <person name="Zhou K."/>
            <person name="Armbrust E.V."/>
            <person name="Bhattacharya D."/>
            <person name="Goodenough U.W."/>
            <person name="Van de Peer Y."/>
            <person name="Grigoriev I.V."/>
        </authorList>
    </citation>
    <scope>NUCLEOTIDE SEQUENCE [LARGE SCALE GENOMIC DNA]</scope>
    <source>
        <strain evidence="9">RCC299 / NOUM17</strain>
    </source>
</reference>
<dbReference type="InterPro" id="IPR009072">
    <property type="entry name" value="Histone-fold"/>
</dbReference>
<dbReference type="GO" id="GO:0051123">
    <property type="term" value="P:RNA polymerase II preinitiation complex assembly"/>
    <property type="evidence" value="ECO:0007669"/>
    <property type="project" value="TreeGrafter"/>
</dbReference>
<evidence type="ECO:0000256" key="6">
    <source>
        <dbReference type="SAM" id="MobiDB-lite"/>
    </source>
</evidence>
<evidence type="ECO:0000256" key="1">
    <source>
        <dbReference type="ARBA" id="ARBA00004123"/>
    </source>
</evidence>
<organism evidence="8 9">
    <name type="scientific">Micromonas commoda (strain RCC299 / NOUM17 / CCMP2709)</name>
    <name type="common">Picoplanktonic green alga</name>
    <dbReference type="NCBI Taxonomy" id="296587"/>
    <lineage>
        <taxon>Eukaryota</taxon>
        <taxon>Viridiplantae</taxon>
        <taxon>Chlorophyta</taxon>
        <taxon>Mamiellophyceae</taxon>
        <taxon>Mamiellales</taxon>
        <taxon>Mamiellaceae</taxon>
        <taxon>Micromonas</taxon>
    </lineage>
</organism>
<gene>
    <name evidence="8" type="ORF">MICPUN_67311</name>
</gene>
<dbReference type="InterPro" id="IPR037796">
    <property type="entry name" value="TAF6"/>
</dbReference>
<evidence type="ECO:0000313" key="9">
    <source>
        <dbReference type="Proteomes" id="UP000002009"/>
    </source>
</evidence>
<comment type="subcellular location">
    <subcellularLocation>
        <location evidence="1">Nucleus</location>
    </subcellularLocation>
</comment>
<evidence type="ECO:0000256" key="4">
    <source>
        <dbReference type="ARBA" id="ARBA00023163"/>
    </source>
</evidence>
<dbReference type="GeneID" id="8245094"/>
<dbReference type="GO" id="GO:0016251">
    <property type="term" value="F:RNA polymerase II general transcription initiation factor activity"/>
    <property type="evidence" value="ECO:0007669"/>
    <property type="project" value="InterPro"/>
</dbReference>
<dbReference type="SUPFAM" id="SSF48371">
    <property type="entry name" value="ARM repeat"/>
    <property type="match status" value="1"/>
</dbReference>
<dbReference type="Gene3D" id="1.25.40.770">
    <property type="entry name" value="TAF6, C-terminal HEAT repeat domain"/>
    <property type="match status" value="1"/>
</dbReference>
<dbReference type="OrthoDB" id="361039at2759"/>
<proteinExistence type="inferred from homology"/>
<dbReference type="GO" id="GO:0046695">
    <property type="term" value="C:SLIK (SAGA-like) complex"/>
    <property type="evidence" value="ECO:0007669"/>
    <property type="project" value="InterPro"/>
</dbReference>
<comment type="similarity">
    <text evidence="2">Belongs to the TAF6 family.</text>
</comment>
<feature type="non-terminal residue" evidence="8">
    <location>
        <position position="1"/>
    </location>
</feature>
<dbReference type="Pfam" id="PF07571">
    <property type="entry name" value="TAF6_C"/>
    <property type="match status" value="1"/>
</dbReference>
<dbReference type="STRING" id="296587.C1E9M5"/>
<dbReference type="Proteomes" id="UP000002009">
    <property type="component" value="Chromosome 7"/>
</dbReference>
<dbReference type="GO" id="GO:0003713">
    <property type="term" value="F:transcription coactivator activity"/>
    <property type="evidence" value="ECO:0007669"/>
    <property type="project" value="TreeGrafter"/>
</dbReference>
<dbReference type="FunFam" id="1.25.40.770:FF:000001">
    <property type="entry name" value="Transcription initiation factor TFIID subunit 6"/>
    <property type="match status" value="1"/>
</dbReference>
<name>C1E9M5_MICCC</name>
<dbReference type="PANTHER" id="PTHR10221:SF9">
    <property type="entry name" value="TRANSCRIPTION INITIATION FACTOR TFIID SUBUNIT 6"/>
    <property type="match status" value="1"/>
</dbReference>
<feature type="domain" description="TATA box binding protein associated factor (TAF) histone-like fold" evidence="7">
    <location>
        <begin position="1"/>
        <end position="65"/>
    </location>
</feature>
<dbReference type="GO" id="GO:0000124">
    <property type="term" value="C:SAGA complex"/>
    <property type="evidence" value="ECO:0007669"/>
    <property type="project" value="InterPro"/>
</dbReference>
<sequence length="401" mass="43999">VPDASIKVIAQHVGIESLADEVARALAPDVEYRLREVIQDACKFMRHSKRTELSTDDINSSLVMRRCEPLYGFPAGAGPIPFHEVPGHPELYIPENKILDLKDILAAKLPRPPIAVNVVPHWLAVEGVQPLIPENPAPRPELDRTPGPPPGATGAVKPEEGTGAVVQPVVAHELSKELQLYFDRITAVVRGGGGERGAEAPVLRAALESLATDSGLHQLLPYFTQFVQDEVATSLRNMPRLKALVGTIEALCSNPEIHVELYLHQLMPTLITCMVAKRLSADPTDDHWTLRRYSAEVMSGICARFGKDYPTIQPRITRTLLRAMLDPRKPFSTHFGAIAGLAALGPRVTRLLIVPNLKAYLEVLEPHLTREHAKRRVTSSEARRVHDALKEAIGACLHAAL</sequence>
<dbReference type="GO" id="GO:0005669">
    <property type="term" value="C:transcription factor TFIID complex"/>
    <property type="evidence" value="ECO:0007669"/>
    <property type="project" value="InterPro"/>
</dbReference>
<dbReference type="AlphaFoldDB" id="C1E9M5"/>
<dbReference type="KEGG" id="mis:MICPUN_67311"/>
<dbReference type="OMA" id="YFVQFIA"/>